<dbReference type="EMBL" id="CP075587">
    <property type="protein sequence ID" value="QYF49398.1"/>
    <property type="molecule type" value="Genomic_DNA"/>
</dbReference>
<keyword evidence="1" id="KW-1133">Transmembrane helix</keyword>
<evidence type="ECO:0008006" key="4">
    <source>
        <dbReference type="Google" id="ProtNLM"/>
    </source>
</evidence>
<organism evidence="2 3">
    <name type="scientific">Candidatus Rhabdochlamydia oedothoracis</name>
    <dbReference type="NCBI Taxonomy" id="2720720"/>
    <lineage>
        <taxon>Bacteria</taxon>
        <taxon>Pseudomonadati</taxon>
        <taxon>Chlamydiota</taxon>
        <taxon>Chlamydiia</taxon>
        <taxon>Parachlamydiales</taxon>
        <taxon>Candidatus Rhabdochlamydiaceae</taxon>
        <taxon>Candidatus Rhabdochlamydia</taxon>
    </lineage>
</organism>
<feature type="transmembrane region" description="Helical" evidence="1">
    <location>
        <begin position="32"/>
        <end position="54"/>
    </location>
</feature>
<keyword evidence="1" id="KW-0812">Transmembrane</keyword>
<keyword evidence="1" id="KW-0472">Membrane</keyword>
<dbReference type="Proteomes" id="UP000826014">
    <property type="component" value="Chromosome"/>
</dbReference>
<protein>
    <recommendedName>
        <fullName evidence="4">Major facilitator superfamily (MFS) profile domain-containing protein</fullName>
    </recommendedName>
</protein>
<keyword evidence="3" id="KW-1185">Reference proteome</keyword>
<evidence type="ECO:0000256" key="1">
    <source>
        <dbReference type="SAM" id="Phobius"/>
    </source>
</evidence>
<dbReference type="RefSeq" id="WP_215217598.1">
    <property type="nucleotide sequence ID" value="NZ_CP075587.1"/>
</dbReference>
<name>A0ABX8V2F8_9BACT</name>
<evidence type="ECO:0000313" key="3">
    <source>
        <dbReference type="Proteomes" id="UP000826014"/>
    </source>
</evidence>
<accession>A0ABX8V2F8</accession>
<reference evidence="2 3" key="1">
    <citation type="journal article" date="2022" name="bioRxiv">
        <title>Ecology and evolution of chlamydial symbionts of arthropods.</title>
        <authorList>
            <person name="Halter T."/>
            <person name="Koestlbacher S."/>
            <person name="Collingro A."/>
            <person name="Sixt B.S."/>
            <person name="Toenshoff E.R."/>
            <person name="Hendrickx F."/>
            <person name="Kostanjsek R."/>
            <person name="Horn M."/>
        </authorList>
    </citation>
    <scope>NUCLEOTIDE SEQUENCE [LARGE SCALE GENOMIC DNA]</scope>
    <source>
        <strain evidence="2">W744xW776</strain>
    </source>
</reference>
<evidence type="ECO:0000313" key="2">
    <source>
        <dbReference type="EMBL" id="QYF49398.1"/>
    </source>
</evidence>
<gene>
    <name evidence="2" type="ORF">RHABOEDO_001730</name>
</gene>
<proteinExistence type="predicted"/>
<sequence length="81" mass="8576">MTTVSTDTHTVRISIPYKPSLITSILENKKPLLITAATLVIGLSMGMPIGGFIYDRITNAGLTSCACPKEPLSSWGITLPG</sequence>